<comment type="function">
    <text evidence="1 7">Catalyzes the insertion of molybdate into adenylated molybdopterin with the concomitant release of AMP.</text>
</comment>
<evidence type="ECO:0000313" key="11">
    <source>
        <dbReference type="Proteomes" id="UP000314251"/>
    </source>
</evidence>
<dbReference type="InterPro" id="IPR036425">
    <property type="entry name" value="MoaB/Mog-like_dom_sf"/>
</dbReference>
<dbReference type="Gene3D" id="2.40.340.10">
    <property type="entry name" value="MoeA, C-terminal, domain IV"/>
    <property type="match status" value="1"/>
</dbReference>
<dbReference type="UniPathway" id="UPA00344"/>
<dbReference type="Pfam" id="PF00994">
    <property type="entry name" value="MoCF_biosynth"/>
    <property type="match status" value="1"/>
</dbReference>
<dbReference type="SMART" id="SM00852">
    <property type="entry name" value="MoCF_biosynth"/>
    <property type="match status" value="1"/>
</dbReference>
<evidence type="ECO:0000259" key="9">
    <source>
        <dbReference type="SMART" id="SM00852"/>
    </source>
</evidence>
<dbReference type="Gene3D" id="3.90.105.10">
    <property type="entry name" value="Molybdopterin biosynthesis moea protein, domain 2"/>
    <property type="match status" value="1"/>
</dbReference>
<dbReference type="InterPro" id="IPR001453">
    <property type="entry name" value="MoaB/Mog_dom"/>
</dbReference>
<comment type="similarity">
    <text evidence="3 7">Belongs to the MoeA family.</text>
</comment>
<evidence type="ECO:0000313" key="10">
    <source>
        <dbReference type="EMBL" id="KAB8163728.1"/>
    </source>
</evidence>
<dbReference type="GO" id="GO:0046872">
    <property type="term" value="F:metal ion binding"/>
    <property type="evidence" value="ECO:0007669"/>
    <property type="project" value="UniProtKB-UniRule"/>
</dbReference>
<name>A0A5N6A8D4_9ACTN</name>
<keyword evidence="7" id="KW-0479">Metal-binding</keyword>
<dbReference type="Gene3D" id="2.170.190.11">
    <property type="entry name" value="Molybdopterin biosynthesis moea protein, domain 3"/>
    <property type="match status" value="1"/>
</dbReference>
<feature type="domain" description="MoaB/Mog" evidence="9">
    <location>
        <begin position="278"/>
        <end position="414"/>
    </location>
</feature>
<organism evidence="10 11">
    <name type="scientific">Streptomyces mimosae</name>
    <dbReference type="NCBI Taxonomy" id="2586635"/>
    <lineage>
        <taxon>Bacteria</taxon>
        <taxon>Bacillati</taxon>
        <taxon>Actinomycetota</taxon>
        <taxon>Actinomycetes</taxon>
        <taxon>Kitasatosporales</taxon>
        <taxon>Streptomycetaceae</taxon>
        <taxon>Streptomyces</taxon>
    </lineage>
</organism>
<evidence type="ECO:0000256" key="6">
    <source>
        <dbReference type="ARBA" id="ARBA00047317"/>
    </source>
</evidence>
<gene>
    <name evidence="10" type="ORF">FH607_017390</name>
</gene>
<evidence type="ECO:0000256" key="3">
    <source>
        <dbReference type="ARBA" id="ARBA00010763"/>
    </source>
</evidence>
<dbReference type="Gene3D" id="3.40.980.10">
    <property type="entry name" value="MoaB/Mog-like domain"/>
    <property type="match status" value="1"/>
</dbReference>
<dbReference type="InterPro" id="IPR005110">
    <property type="entry name" value="MoeA_linker/N"/>
</dbReference>
<dbReference type="SUPFAM" id="SSF53218">
    <property type="entry name" value="Molybdenum cofactor biosynthesis proteins"/>
    <property type="match status" value="1"/>
</dbReference>
<protein>
    <recommendedName>
        <fullName evidence="7">Molybdopterin molybdenumtransferase</fullName>
        <ecNumber evidence="7">2.10.1.1</ecNumber>
    </recommendedName>
</protein>
<dbReference type="Proteomes" id="UP000314251">
    <property type="component" value="Unassembled WGS sequence"/>
</dbReference>
<comment type="caution">
    <text evidence="10">The sequence shown here is derived from an EMBL/GenBank/DDBJ whole genome shotgun (WGS) entry which is preliminary data.</text>
</comment>
<feature type="compositionally biased region" description="Low complexity" evidence="8">
    <location>
        <begin position="75"/>
        <end position="111"/>
    </location>
</feature>
<evidence type="ECO:0000256" key="4">
    <source>
        <dbReference type="ARBA" id="ARBA00022505"/>
    </source>
</evidence>
<dbReference type="PANTHER" id="PTHR10192:SF5">
    <property type="entry name" value="GEPHYRIN"/>
    <property type="match status" value="1"/>
</dbReference>
<evidence type="ECO:0000256" key="2">
    <source>
        <dbReference type="ARBA" id="ARBA00005046"/>
    </source>
</evidence>
<dbReference type="GO" id="GO:0005829">
    <property type="term" value="C:cytosol"/>
    <property type="evidence" value="ECO:0007669"/>
    <property type="project" value="TreeGrafter"/>
</dbReference>
<evidence type="ECO:0000256" key="7">
    <source>
        <dbReference type="RuleBase" id="RU365090"/>
    </source>
</evidence>
<dbReference type="CDD" id="cd00887">
    <property type="entry name" value="MoeA"/>
    <property type="match status" value="1"/>
</dbReference>
<dbReference type="InterPro" id="IPR005111">
    <property type="entry name" value="MoeA_C_domain_IV"/>
</dbReference>
<evidence type="ECO:0000256" key="1">
    <source>
        <dbReference type="ARBA" id="ARBA00002901"/>
    </source>
</evidence>
<keyword evidence="7" id="KW-0460">Magnesium</keyword>
<dbReference type="EC" id="2.10.1.1" evidence="7"/>
<keyword evidence="4 7" id="KW-0500">Molybdenum</keyword>
<dbReference type="EMBL" id="VDLY02000011">
    <property type="protein sequence ID" value="KAB8163728.1"/>
    <property type="molecule type" value="Genomic_DNA"/>
</dbReference>
<feature type="compositionally biased region" description="Gly residues" evidence="8">
    <location>
        <begin position="57"/>
        <end position="74"/>
    </location>
</feature>
<proteinExistence type="inferred from homology"/>
<evidence type="ECO:0000256" key="5">
    <source>
        <dbReference type="ARBA" id="ARBA00023150"/>
    </source>
</evidence>
<accession>A0A5N6A8D4</accession>
<reference evidence="10" key="1">
    <citation type="submission" date="2019-10" db="EMBL/GenBank/DDBJ databases">
        <title>Nonomuraea sp. nov., isolated from Phyllanthus amarus.</title>
        <authorList>
            <person name="Klykleung N."/>
            <person name="Tanasupawat S."/>
        </authorList>
    </citation>
    <scope>NUCLEOTIDE SEQUENCE [LARGE SCALE GENOMIC DNA]</scope>
    <source>
        <strain evidence="10">3MP-10</strain>
    </source>
</reference>
<feature type="region of interest" description="Disordered" evidence="8">
    <location>
        <begin position="1"/>
        <end position="111"/>
    </location>
</feature>
<dbReference type="GO" id="GO:0061599">
    <property type="term" value="F:molybdopterin molybdotransferase activity"/>
    <property type="evidence" value="ECO:0007669"/>
    <property type="project" value="UniProtKB-UniRule"/>
</dbReference>
<dbReference type="InterPro" id="IPR038987">
    <property type="entry name" value="MoeA-like"/>
</dbReference>
<dbReference type="SUPFAM" id="SSF63882">
    <property type="entry name" value="MoeA N-terminal region -like"/>
    <property type="match status" value="1"/>
</dbReference>
<dbReference type="AlphaFoldDB" id="A0A5N6A8D4"/>
<keyword evidence="5 7" id="KW-0501">Molybdenum cofactor biosynthesis</keyword>
<keyword evidence="7" id="KW-0808">Transferase</keyword>
<comment type="cofactor">
    <cofactor evidence="7">
        <name>Mg(2+)</name>
        <dbReference type="ChEBI" id="CHEBI:18420"/>
    </cofactor>
</comment>
<keyword evidence="11" id="KW-1185">Reference proteome</keyword>
<comment type="pathway">
    <text evidence="2 7">Cofactor biosynthesis; molybdopterin biosynthesis.</text>
</comment>
<dbReference type="PANTHER" id="PTHR10192">
    <property type="entry name" value="MOLYBDOPTERIN BIOSYNTHESIS PROTEIN"/>
    <property type="match status" value="1"/>
</dbReference>
<comment type="catalytic activity">
    <reaction evidence="6">
        <text>adenylyl-molybdopterin + molybdate = Mo-molybdopterin + AMP + H(+)</text>
        <dbReference type="Rhea" id="RHEA:35047"/>
        <dbReference type="ChEBI" id="CHEBI:15378"/>
        <dbReference type="ChEBI" id="CHEBI:36264"/>
        <dbReference type="ChEBI" id="CHEBI:62727"/>
        <dbReference type="ChEBI" id="CHEBI:71302"/>
        <dbReference type="ChEBI" id="CHEBI:456215"/>
        <dbReference type="EC" id="2.10.1.1"/>
    </reaction>
</comment>
<dbReference type="GO" id="GO:0006777">
    <property type="term" value="P:Mo-molybdopterin cofactor biosynthetic process"/>
    <property type="evidence" value="ECO:0007669"/>
    <property type="project" value="UniProtKB-UniRule"/>
</dbReference>
<evidence type="ECO:0000256" key="8">
    <source>
        <dbReference type="SAM" id="MobiDB-lite"/>
    </source>
</evidence>
<dbReference type="InterPro" id="IPR036135">
    <property type="entry name" value="MoeA_linker/N_sf"/>
</dbReference>
<dbReference type="Pfam" id="PF03453">
    <property type="entry name" value="MoeA_N"/>
    <property type="match status" value="1"/>
</dbReference>
<dbReference type="OrthoDB" id="3196725at2"/>
<sequence length="496" mass="49979">MDGGRSWGPGGRGPAEAAQDLGAPGPPGRPPGGVDGSVNGRGSWGPGGREPVAPGGNPSGGEDGHGGRVPGNAGGRVPPGRGPSPQDSDAAAPQGSAAPGPQGRAPRAEPAWAEARTVAYRAFRPIVPRRLPLEHTLGHALASPLTALTDLPAFDTSAMDGWAVAGPGPWRLVDGPPALAGGPLAAPLADGRAVPIATGARVPEGATAVLRAERGTVDRGRLTGHTPEPGADIRPRGQECRSGTELLPTAAPLTPAALGLAAAAGYDQLAVRPRPRAEVLVLGDELLFRGLPHDGRVRDALGPMVGPWLAALGARVLVTRRLGDDVEALAEAVATTRADLVVTTGSTAAGPVDLLRRVLHELGAQPLITGVAVRPGHPMLLAELPDGTPLVGLPGNPLAAVSGLLTLAAPVLRALTDRPPPAERAARLTERVTGHPRDTRLVPVLASDADPAEVRPLSYAGPAMLRGIAAASALAVIPPGGAEAHTPVRLLDLPQA</sequence>
<dbReference type="Pfam" id="PF03454">
    <property type="entry name" value="MoeA_C"/>
    <property type="match status" value="1"/>
</dbReference>
<feature type="compositionally biased region" description="Gly residues" evidence="8">
    <location>
        <begin position="1"/>
        <end position="13"/>
    </location>
</feature>
<dbReference type="InterPro" id="IPR036688">
    <property type="entry name" value="MoeA_C_domain_IV_sf"/>
</dbReference>